<reference evidence="1" key="2">
    <citation type="submission" date="2015-03" db="EMBL/GenBank/DDBJ databases">
        <authorList>
            <person name="Aguiar E.R.G.R."/>
            <person name="Olmo R.P."/>
            <person name="Paro S."/>
            <person name="Ferreira F.V."/>
            <person name="Faria I.J.S."/>
            <person name="Todjro Y.M.H."/>
            <person name="Lobo F.P."/>
            <person name="Kroon E.G."/>
            <person name="Meignin C."/>
            <person name="Gatherer D."/>
            <person name="Imler J.-L."/>
            <person name="Marques J.T."/>
        </authorList>
    </citation>
    <scope>NUCLEOTIDE SEQUENCE</scope>
    <source>
        <strain evidence="1">Piaui</strain>
    </source>
</reference>
<feature type="non-terminal residue" evidence="1">
    <location>
        <position position="259"/>
    </location>
</feature>
<sequence length="259" mass="29480">VMITFITKQVNEYAQRRQNIRERRSFINDWLSYLQTRFSIIADALTGHISVIQSTMANFHCNFFSDYTGNLANYKQTQYCMISSDGSHTLLIKPDGAEAEDLCVINTRIVWPTIFQCDYSLVRGLIGSDKARVIEDIVYPNPEISYRQAMNFMDVCKDNTLPEAFVSFISSAVEAIPTTIYRATDIGPSLRTITRQNFELHITYYLRYTILGDILILQNQTTPAQVANAVAQTGIRILGTDSRVTISVQTLEYIIEENL</sequence>
<evidence type="ECO:0000313" key="1">
    <source>
        <dbReference type="EMBL" id="AKP18625.1"/>
    </source>
</evidence>
<proteinExistence type="predicted"/>
<protein>
    <submittedName>
        <fullName evidence="1">VP1</fullName>
    </submittedName>
</protein>
<dbReference type="EMBL" id="KR003808">
    <property type="protein sequence ID" value="AKP18625.1"/>
    <property type="molecule type" value="Genomic_RNA"/>
</dbReference>
<reference evidence="1" key="1">
    <citation type="journal article" date="2015" name="Nucleic Acids Res.">
        <title>Sequence-independent characterization of viruses based on the pattern of viral small RNAs produced by the host.</title>
        <authorList>
            <person name="Aguiar E.R."/>
            <person name="Olmo R.P."/>
            <person name="Paro S."/>
            <person name="Ferreira F.V."/>
            <person name="de Faria I.J."/>
            <person name="Todjro Y.M."/>
            <person name="Lobo F.P."/>
            <person name="Kroon E.G."/>
            <person name="Meignin C."/>
            <person name="Gatherer D."/>
            <person name="Imler J.L."/>
            <person name="Marques J.T."/>
        </authorList>
    </citation>
    <scope>NUCLEOTIDE SEQUENCE</scope>
    <source>
        <strain evidence="1">Piaui</strain>
    </source>
</reference>
<name>A0A0H4LUS1_9REOV</name>
<accession>A0A0H4LUS1</accession>
<organism evidence="1">
    <name type="scientific">Lutzomyia reovirus 2</name>
    <dbReference type="NCBI Taxonomy" id="1670670"/>
    <lineage>
        <taxon>Viruses</taxon>
        <taxon>Riboviria</taxon>
        <taxon>Orthornavirae</taxon>
        <taxon>Duplornaviricota</taxon>
        <taxon>Resentoviricetes</taxon>
        <taxon>Reovirales</taxon>
    </lineage>
</organism>
<feature type="non-terminal residue" evidence="1">
    <location>
        <position position="1"/>
    </location>
</feature>